<dbReference type="SUPFAM" id="SSF47384">
    <property type="entry name" value="Homodimeric domain of signal transducing histidine kinase"/>
    <property type="match status" value="1"/>
</dbReference>
<dbReference type="AlphaFoldDB" id="A0A494XTE6"/>
<dbReference type="InterPro" id="IPR003594">
    <property type="entry name" value="HATPase_dom"/>
</dbReference>
<keyword evidence="4" id="KW-0732">Signal</keyword>
<name>A0A494XTE6_9BURK</name>
<dbReference type="InterPro" id="IPR005467">
    <property type="entry name" value="His_kinase_dom"/>
</dbReference>
<proteinExistence type="predicted"/>
<dbReference type="Gene3D" id="3.40.50.2300">
    <property type="match status" value="1"/>
</dbReference>
<dbReference type="Pfam" id="PF00512">
    <property type="entry name" value="HisKA"/>
    <property type="match status" value="1"/>
</dbReference>
<dbReference type="InterPro" id="IPR011006">
    <property type="entry name" value="CheY-like_superfamily"/>
</dbReference>
<dbReference type="Gene3D" id="3.30.565.10">
    <property type="entry name" value="Histidine kinase-like ATPase, C-terminal domain"/>
    <property type="match status" value="1"/>
</dbReference>
<dbReference type="PANTHER" id="PTHR45339">
    <property type="entry name" value="HYBRID SIGNAL TRANSDUCTION HISTIDINE KINASE J"/>
    <property type="match status" value="1"/>
</dbReference>
<keyword evidence="5" id="KW-0902">Two-component regulatory system</keyword>
<feature type="domain" description="Histidine kinase" evidence="11">
    <location>
        <begin position="571"/>
        <end position="791"/>
    </location>
</feature>
<feature type="modified residue" description="4-aspartylphosphate" evidence="9">
    <location>
        <position position="954"/>
    </location>
</feature>
<dbReference type="CDD" id="cd00082">
    <property type="entry name" value="HisKA"/>
    <property type="match status" value="1"/>
</dbReference>
<dbReference type="InterPro" id="IPR036097">
    <property type="entry name" value="HisK_dim/P_sf"/>
</dbReference>
<keyword evidence="10" id="KW-0812">Transmembrane</keyword>
<dbReference type="Gene3D" id="1.10.287.130">
    <property type="match status" value="1"/>
</dbReference>
<dbReference type="InterPro" id="IPR036890">
    <property type="entry name" value="HATPase_C_sf"/>
</dbReference>
<dbReference type="EMBL" id="RBZV01000001">
    <property type="protein sequence ID" value="RKP52186.1"/>
    <property type="molecule type" value="Genomic_DNA"/>
</dbReference>
<evidence type="ECO:0000259" key="12">
    <source>
        <dbReference type="PROSITE" id="PS50110"/>
    </source>
</evidence>
<dbReference type="OrthoDB" id="9796305at2"/>
<evidence type="ECO:0000313" key="14">
    <source>
        <dbReference type="Proteomes" id="UP000280434"/>
    </source>
</evidence>
<dbReference type="PRINTS" id="PR00344">
    <property type="entry name" value="BCTRLSENSOR"/>
</dbReference>
<dbReference type="Pfam" id="PF00072">
    <property type="entry name" value="Response_reg"/>
    <property type="match status" value="1"/>
</dbReference>
<dbReference type="SMART" id="SM00062">
    <property type="entry name" value="PBPb"/>
    <property type="match status" value="2"/>
</dbReference>
<dbReference type="PANTHER" id="PTHR45339:SF5">
    <property type="entry name" value="HISTIDINE KINASE"/>
    <property type="match status" value="1"/>
</dbReference>
<dbReference type="SMART" id="SM00448">
    <property type="entry name" value="REC"/>
    <property type="match status" value="1"/>
</dbReference>
<accession>A0A494XTE6</accession>
<evidence type="ECO:0000256" key="4">
    <source>
        <dbReference type="ARBA" id="ARBA00022729"/>
    </source>
</evidence>
<keyword evidence="3 9" id="KW-0597">Phosphoprotein</keyword>
<dbReference type="EC" id="2.7.13.3" evidence="2"/>
<dbReference type="SUPFAM" id="SSF53850">
    <property type="entry name" value="Periplasmic binding protein-like II"/>
    <property type="match status" value="2"/>
</dbReference>
<dbReference type="PROSITE" id="PS50109">
    <property type="entry name" value="HIS_KIN"/>
    <property type="match status" value="1"/>
</dbReference>
<feature type="domain" description="Response regulatory" evidence="12">
    <location>
        <begin position="905"/>
        <end position="1023"/>
    </location>
</feature>
<evidence type="ECO:0000256" key="8">
    <source>
        <dbReference type="ARBA" id="ARBA00070152"/>
    </source>
</evidence>
<evidence type="ECO:0000256" key="1">
    <source>
        <dbReference type="ARBA" id="ARBA00000085"/>
    </source>
</evidence>
<keyword evidence="10" id="KW-0472">Membrane</keyword>
<keyword evidence="6" id="KW-0843">Virulence</keyword>
<evidence type="ECO:0000259" key="11">
    <source>
        <dbReference type="PROSITE" id="PS50109"/>
    </source>
</evidence>
<dbReference type="InterPro" id="IPR001789">
    <property type="entry name" value="Sig_transdc_resp-reg_receiver"/>
</dbReference>
<dbReference type="FunFam" id="3.30.565.10:FF:000010">
    <property type="entry name" value="Sensor histidine kinase RcsC"/>
    <property type="match status" value="1"/>
</dbReference>
<dbReference type="InterPro" id="IPR001638">
    <property type="entry name" value="Solute-binding_3/MltF_N"/>
</dbReference>
<dbReference type="InterPro" id="IPR004358">
    <property type="entry name" value="Sig_transdc_His_kin-like_C"/>
</dbReference>
<dbReference type="Pfam" id="PF02518">
    <property type="entry name" value="HATPase_c"/>
    <property type="match status" value="1"/>
</dbReference>
<sequence>MSAWAFTITRVPSRLPPSWRGRLAGVVLCSGVSVLSPQASGADAVLRAATYRHPPSALEYTDYAGVRQGVIPGVLREIVDPRGIALAYRPVASVDEALAELRSGKIDAMPIACADKRAGMDLWVSKPYATPAAGVIVAREYPAPHSLAHLAGRLVAVAPGNLGGAVLAAHAASAQLIEVADTLAGLEAVASGRADAFVDIDDVNAGMLGTLASGTLRTAPLPSTVPLCFAVRGDNASVVSLIEHGLARLTPARRRELQTPPSTSMLNAAAKPFMLTSEERAWLQRHPVVSVGVQRVGPPYDYLDDRGVWQGLAGALLRRFAESAHVQFKPVLIDDSRSLAGALRDDTVALAASFPVGADEAPDGVALTRAYDAFPWSIVRRADEPALATRIATNPWRLHSVMPLPLFDRATIVARTSAADALRAVRAGNADIALVNAIAAEQLADRDARGHLTIDASIAGIERIGFAVDARNRTLATMLDRYLASYSQHELARLASHSRPASVVLGYDKGVVIELSIAVTSIVAAVLATLLWAYRRMRRARRAAEAAHGEAIIAREQAEAADRAKSAFVAVMSHEIRTPMNGVVGVLDLLETTTVTSEQRRYLNVAQRSAQLMLRAIDGTLDYLKMEQGALPLEQAPLDICAQAAAVVDLHVPLAQRKGLPLYLAVMPHFDRHIVGDEARINQIVTNLLSNAIRFTSEGYVLVEVRHRHVRGQSWLEIVVSDTGTGISDEYRTRLFTPFTQQDSSTTRRYGGTGLGLSIVKRLVDRMDGTIDVASAPGVGTRVCVRLPVVWGQPCRRWPVAASSKASVCVPIPALARALRAAARKTGMQLVRERNQADVHLNVDAVGAVVAARRTAPPQVLRSIDELAQVLANVRPTREAHASCERSGPEIACEPALPRFAGTAGVLVVEDNPVNRDIIVRQLAALGVTATAASDGLEGYACWRQTRPRLILLDCHMPGMDGYALAREVRVHERDRCARTVIVAISANATFEDAQACRAAGMDDCLIKPITRAKLAAVLDKWMEARDVEADRAH</sequence>
<gene>
    <name evidence="13" type="ORF">D7S89_01175</name>
</gene>
<protein>
    <recommendedName>
        <fullName evidence="8">Virulence sensor protein BvgS</fullName>
        <ecNumber evidence="2">2.7.13.3</ecNumber>
    </recommendedName>
</protein>
<evidence type="ECO:0000256" key="10">
    <source>
        <dbReference type="SAM" id="Phobius"/>
    </source>
</evidence>
<evidence type="ECO:0000256" key="9">
    <source>
        <dbReference type="PROSITE-ProRule" id="PRU00169"/>
    </source>
</evidence>
<dbReference type="PROSITE" id="PS50110">
    <property type="entry name" value="RESPONSE_REGULATORY"/>
    <property type="match status" value="1"/>
</dbReference>
<evidence type="ECO:0000256" key="6">
    <source>
        <dbReference type="ARBA" id="ARBA00023026"/>
    </source>
</evidence>
<comment type="caution">
    <text evidence="13">The sequence shown here is derived from an EMBL/GenBank/DDBJ whole genome shotgun (WGS) entry which is preliminary data.</text>
</comment>
<feature type="transmembrane region" description="Helical" evidence="10">
    <location>
        <begin position="515"/>
        <end position="534"/>
    </location>
</feature>
<dbReference type="CDD" id="cd17546">
    <property type="entry name" value="REC_hyHK_CKI1_RcsC-like"/>
    <property type="match status" value="1"/>
</dbReference>
<organism evidence="13 14">
    <name type="scientific">Trinickia fusca</name>
    <dbReference type="NCBI Taxonomy" id="2419777"/>
    <lineage>
        <taxon>Bacteria</taxon>
        <taxon>Pseudomonadati</taxon>
        <taxon>Pseudomonadota</taxon>
        <taxon>Betaproteobacteria</taxon>
        <taxon>Burkholderiales</taxon>
        <taxon>Burkholderiaceae</taxon>
        <taxon>Trinickia</taxon>
    </lineage>
</organism>
<evidence type="ECO:0000256" key="2">
    <source>
        <dbReference type="ARBA" id="ARBA00012438"/>
    </source>
</evidence>
<dbReference type="InterPro" id="IPR003661">
    <property type="entry name" value="HisK_dim/P_dom"/>
</dbReference>
<dbReference type="SUPFAM" id="SSF55874">
    <property type="entry name" value="ATPase domain of HSP90 chaperone/DNA topoisomerase II/histidine kinase"/>
    <property type="match status" value="1"/>
</dbReference>
<comment type="catalytic activity">
    <reaction evidence="1">
        <text>ATP + protein L-histidine = ADP + protein N-phospho-L-histidine.</text>
        <dbReference type="EC" id="2.7.13.3"/>
    </reaction>
</comment>
<comment type="function">
    <text evidence="7">Member of the two-component regulatory system BvgS/BvgA. Phosphorylates BvgA via a four-step phosphorelay in response to environmental signals.</text>
</comment>
<reference evidence="13 14" key="1">
    <citation type="submission" date="2018-10" db="EMBL/GenBank/DDBJ databases">
        <title>Paraburkholderia sp. 7MK8-2, isolated from soil.</title>
        <authorList>
            <person name="Gao Z.-H."/>
            <person name="Qiu L.-H."/>
        </authorList>
    </citation>
    <scope>NUCLEOTIDE SEQUENCE [LARGE SCALE GENOMIC DNA]</scope>
    <source>
        <strain evidence="13 14">7MK8-2</strain>
    </source>
</reference>
<dbReference type="Gene3D" id="3.40.190.10">
    <property type="entry name" value="Periplasmic binding protein-like II"/>
    <property type="match status" value="4"/>
</dbReference>
<dbReference type="Proteomes" id="UP000280434">
    <property type="component" value="Unassembled WGS sequence"/>
</dbReference>
<evidence type="ECO:0000256" key="7">
    <source>
        <dbReference type="ARBA" id="ARBA00058004"/>
    </source>
</evidence>
<dbReference type="SMART" id="SM00387">
    <property type="entry name" value="HATPase_c"/>
    <property type="match status" value="1"/>
</dbReference>
<dbReference type="GO" id="GO:0000155">
    <property type="term" value="F:phosphorelay sensor kinase activity"/>
    <property type="evidence" value="ECO:0007669"/>
    <property type="project" value="InterPro"/>
</dbReference>
<keyword evidence="14" id="KW-1185">Reference proteome</keyword>
<evidence type="ECO:0000256" key="3">
    <source>
        <dbReference type="ARBA" id="ARBA00022553"/>
    </source>
</evidence>
<dbReference type="SUPFAM" id="SSF52172">
    <property type="entry name" value="CheY-like"/>
    <property type="match status" value="1"/>
</dbReference>
<dbReference type="CDD" id="cd16922">
    <property type="entry name" value="HATPase_EvgS-ArcB-TorS-like"/>
    <property type="match status" value="1"/>
</dbReference>
<keyword evidence="10" id="KW-1133">Transmembrane helix</keyword>
<dbReference type="SMART" id="SM00388">
    <property type="entry name" value="HisKA"/>
    <property type="match status" value="1"/>
</dbReference>
<evidence type="ECO:0000256" key="5">
    <source>
        <dbReference type="ARBA" id="ARBA00023012"/>
    </source>
</evidence>
<evidence type="ECO:0000313" key="13">
    <source>
        <dbReference type="EMBL" id="RKP52186.1"/>
    </source>
</evidence>